<dbReference type="SMART" id="SM01218">
    <property type="entry name" value="FoP_duplication"/>
    <property type="match status" value="1"/>
</dbReference>
<keyword evidence="1 2" id="KW-0694">RNA-binding</keyword>
<accession>A0A5N5XBE2</accession>
<dbReference type="SUPFAM" id="SSF54928">
    <property type="entry name" value="RNA-binding domain, RBD"/>
    <property type="match status" value="1"/>
</dbReference>
<proteinExistence type="predicted"/>
<evidence type="ECO:0000313" key="5">
    <source>
        <dbReference type="EMBL" id="KAB8077976.1"/>
    </source>
</evidence>
<dbReference type="PANTHER" id="PTHR19965:SF35">
    <property type="entry name" value="RNA ANNEALING PROTEIN YRA1"/>
    <property type="match status" value="1"/>
</dbReference>
<dbReference type="Proteomes" id="UP000326565">
    <property type="component" value="Unassembled WGS sequence"/>
</dbReference>
<dbReference type="GO" id="GO:0005634">
    <property type="term" value="C:nucleus"/>
    <property type="evidence" value="ECO:0007669"/>
    <property type="project" value="TreeGrafter"/>
</dbReference>
<organism evidence="5 6">
    <name type="scientific">Aspergillus leporis</name>
    <dbReference type="NCBI Taxonomy" id="41062"/>
    <lineage>
        <taxon>Eukaryota</taxon>
        <taxon>Fungi</taxon>
        <taxon>Dikarya</taxon>
        <taxon>Ascomycota</taxon>
        <taxon>Pezizomycotina</taxon>
        <taxon>Eurotiomycetes</taxon>
        <taxon>Eurotiomycetidae</taxon>
        <taxon>Eurotiales</taxon>
        <taxon>Aspergillaceae</taxon>
        <taxon>Aspergillus</taxon>
        <taxon>Aspergillus subgen. Circumdati</taxon>
    </lineage>
</organism>
<sequence>MLTYNQNGTSRGIASIVFSKPDTAAKAAKDLNGLLVDGRPMKIEVVVDASHAPSVPPAKPLGDRVAQSKSQPKPATATKAADSSRGRGGARRGARRGQGPKVNRPKPKTVEELDAEMVDYFNTENGGPAEGSASAAGAVQQPANGSEDLGMAEIS</sequence>
<dbReference type="GO" id="GO:0003729">
    <property type="term" value="F:mRNA binding"/>
    <property type="evidence" value="ECO:0007669"/>
    <property type="project" value="TreeGrafter"/>
</dbReference>
<reference evidence="5 6" key="1">
    <citation type="submission" date="2019-04" db="EMBL/GenBank/DDBJ databases">
        <title>Friends and foes A comparative genomics study of 23 Aspergillus species from section Flavi.</title>
        <authorList>
            <consortium name="DOE Joint Genome Institute"/>
            <person name="Kjaerbolling I."/>
            <person name="Vesth T."/>
            <person name="Frisvad J.C."/>
            <person name="Nybo J.L."/>
            <person name="Theobald S."/>
            <person name="Kildgaard S."/>
            <person name="Isbrandt T."/>
            <person name="Kuo A."/>
            <person name="Sato A."/>
            <person name="Lyhne E.K."/>
            <person name="Kogle M.E."/>
            <person name="Wiebenga A."/>
            <person name="Kun R.S."/>
            <person name="Lubbers R.J."/>
            <person name="Makela M.R."/>
            <person name="Barry K."/>
            <person name="Chovatia M."/>
            <person name="Clum A."/>
            <person name="Daum C."/>
            <person name="Haridas S."/>
            <person name="He G."/>
            <person name="LaButti K."/>
            <person name="Lipzen A."/>
            <person name="Mondo S."/>
            <person name="Riley R."/>
            <person name="Salamov A."/>
            <person name="Simmons B.A."/>
            <person name="Magnuson J.K."/>
            <person name="Henrissat B."/>
            <person name="Mortensen U.H."/>
            <person name="Larsen T.O."/>
            <person name="Devries R.P."/>
            <person name="Grigoriev I.V."/>
            <person name="Machida M."/>
            <person name="Baker S.E."/>
            <person name="Andersen M.R."/>
        </authorList>
    </citation>
    <scope>NUCLEOTIDE SEQUENCE [LARGE SCALE GENOMIC DNA]</scope>
    <source>
        <strain evidence="5 6">CBS 151.66</strain>
    </source>
</reference>
<dbReference type="InterPro" id="IPR051229">
    <property type="entry name" value="ALYREF_mRNA_export"/>
</dbReference>
<dbReference type="AlphaFoldDB" id="A0A5N5XBE2"/>
<dbReference type="InterPro" id="IPR025715">
    <property type="entry name" value="FoP_C"/>
</dbReference>
<dbReference type="PANTHER" id="PTHR19965">
    <property type="entry name" value="RNA AND EXPORT FACTOR BINDING PROTEIN"/>
    <property type="match status" value="1"/>
</dbReference>
<dbReference type="InterPro" id="IPR012677">
    <property type="entry name" value="Nucleotide-bd_a/b_plait_sf"/>
</dbReference>
<keyword evidence="6" id="KW-1185">Reference proteome</keyword>
<evidence type="ECO:0000256" key="3">
    <source>
        <dbReference type="SAM" id="MobiDB-lite"/>
    </source>
</evidence>
<name>A0A5N5XBE2_9EURO</name>
<dbReference type="PROSITE" id="PS50102">
    <property type="entry name" value="RRM"/>
    <property type="match status" value="1"/>
</dbReference>
<dbReference type="Gene3D" id="3.30.70.330">
    <property type="match status" value="1"/>
</dbReference>
<feature type="region of interest" description="Disordered" evidence="3">
    <location>
        <begin position="48"/>
        <end position="155"/>
    </location>
</feature>
<evidence type="ECO:0000256" key="2">
    <source>
        <dbReference type="PROSITE-ProRule" id="PRU00176"/>
    </source>
</evidence>
<evidence type="ECO:0000259" key="4">
    <source>
        <dbReference type="PROSITE" id="PS50102"/>
    </source>
</evidence>
<evidence type="ECO:0000256" key="1">
    <source>
        <dbReference type="ARBA" id="ARBA00022884"/>
    </source>
</evidence>
<protein>
    <recommendedName>
        <fullName evidence="4">RRM domain-containing protein</fullName>
    </recommendedName>
</protein>
<feature type="domain" description="RRM" evidence="4">
    <location>
        <begin position="1"/>
        <end position="48"/>
    </location>
</feature>
<dbReference type="InterPro" id="IPR000504">
    <property type="entry name" value="RRM_dom"/>
</dbReference>
<feature type="compositionally biased region" description="Low complexity" evidence="3">
    <location>
        <begin position="124"/>
        <end position="144"/>
    </location>
</feature>
<evidence type="ECO:0000313" key="6">
    <source>
        <dbReference type="Proteomes" id="UP000326565"/>
    </source>
</evidence>
<dbReference type="EMBL" id="ML732163">
    <property type="protein sequence ID" value="KAB8077976.1"/>
    <property type="molecule type" value="Genomic_DNA"/>
</dbReference>
<dbReference type="InterPro" id="IPR035979">
    <property type="entry name" value="RBD_domain_sf"/>
</dbReference>
<dbReference type="Pfam" id="PF00076">
    <property type="entry name" value="RRM_1"/>
    <property type="match status" value="1"/>
</dbReference>
<dbReference type="OrthoDB" id="346839at2759"/>
<dbReference type="Pfam" id="PF13865">
    <property type="entry name" value="FoP_duplication"/>
    <property type="match status" value="1"/>
</dbReference>
<gene>
    <name evidence="5" type="ORF">BDV29DRAFT_32333</name>
</gene>